<feature type="transmembrane region" description="Helical" evidence="10">
    <location>
        <begin position="275"/>
        <end position="296"/>
    </location>
</feature>
<keyword evidence="10 11" id="KW-0961">Cell wall biogenesis/degradation</keyword>
<feature type="transmembrane region" description="Helical" evidence="10">
    <location>
        <begin position="308"/>
        <end position="329"/>
    </location>
</feature>
<name>A0A2J6WR51_9BACT</name>
<dbReference type="GO" id="GO:0034204">
    <property type="term" value="P:lipid translocation"/>
    <property type="evidence" value="ECO:0007669"/>
    <property type="project" value="TreeGrafter"/>
</dbReference>
<dbReference type="PIRSF" id="PIRSF002869">
    <property type="entry name" value="MviN"/>
    <property type="match status" value="1"/>
</dbReference>
<organism evidence="12 13">
    <name type="scientific">Thermodesulfovibrio aggregans</name>
    <dbReference type="NCBI Taxonomy" id="86166"/>
    <lineage>
        <taxon>Bacteria</taxon>
        <taxon>Pseudomonadati</taxon>
        <taxon>Nitrospirota</taxon>
        <taxon>Thermodesulfovibrionia</taxon>
        <taxon>Thermodesulfovibrionales</taxon>
        <taxon>Thermodesulfovibrionaceae</taxon>
        <taxon>Thermodesulfovibrio</taxon>
    </lineage>
</organism>
<dbReference type="EMBL" id="PNIO01000001">
    <property type="protein sequence ID" value="PMP72878.1"/>
    <property type="molecule type" value="Genomic_DNA"/>
</dbReference>
<dbReference type="GO" id="GO:0005886">
    <property type="term" value="C:plasma membrane"/>
    <property type="evidence" value="ECO:0007669"/>
    <property type="project" value="UniProtKB-SubCell"/>
</dbReference>
<evidence type="ECO:0000256" key="2">
    <source>
        <dbReference type="ARBA" id="ARBA00022475"/>
    </source>
</evidence>
<dbReference type="PANTHER" id="PTHR47019:SF1">
    <property type="entry name" value="LIPID II FLIPPASE MURJ"/>
    <property type="match status" value="1"/>
</dbReference>
<evidence type="ECO:0000256" key="3">
    <source>
        <dbReference type="ARBA" id="ARBA00022692"/>
    </source>
</evidence>
<evidence type="ECO:0000256" key="8">
    <source>
        <dbReference type="ARBA" id="ARBA00060041"/>
    </source>
</evidence>
<comment type="similarity">
    <text evidence="9 10 11">Belongs to the MurJ/MviN family.</text>
</comment>
<evidence type="ECO:0000256" key="9">
    <source>
        <dbReference type="ARBA" id="ARBA00061532"/>
    </source>
</evidence>
<feature type="transmembrane region" description="Helical" evidence="10">
    <location>
        <begin position="159"/>
        <end position="179"/>
    </location>
</feature>
<gene>
    <name evidence="12" type="primary">mviN</name>
    <name evidence="10" type="synonym">murJ</name>
    <name evidence="12" type="ORF">C0186_00065</name>
</gene>
<keyword evidence="4 10" id="KW-0133">Cell shape</keyword>
<feature type="transmembrane region" description="Helical" evidence="10">
    <location>
        <begin position="249"/>
        <end position="268"/>
    </location>
</feature>
<protein>
    <recommendedName>
        <fullName evidence="10">Probable lipid II flippase MurJ</fullName>
    </recommendedName>
</protein>
<comment type="caution">
    <text evidence="12">The sequence shown here is derived from an EMBL/GenBank/DDBJ whole genome shotgun (WGS) entry which is preliminary data.</text>
</comment>
<keyword evidence="6 10" id="KW-1133">Transmembrane helix</keyword>
<keyword evidence="7 10" id="KW-0472">Membrane</keyword>
<keyword evidence="10 11" id="KW-0813">Transport</keyword>
<dbReference type="InterPro" id="IPR051050">
    <property type="entry name" value="Lipid_II_flippase_MurJ/MviN"/>
</dbReference>
<dbReference type="GO" id="GO:0009252">
    <property type="term" value="P:peptidoglycan biosynthetic process"/>
    <property type="evidence" value="ECO:0007669"/>
    <property type="project" value="UniProtKB-UniRule"/>
</dbReference>
<evidence type="ECO:0000256" key="11">
    <source>
        <dbReference type="PIRNR" id="PIRNR002869"/>
    </source>
</evidence>
<keyword evidence="3 10" id="KW-0812">Transmembrane</keyword>
<dbReference type="PRINTS" id="PR01806">
    <property type="entry name" value="VIRFACTRMVIN"/>
</dbReference>
<evidence type="ECO:0000256" key="10">
    <source>
        <dbReference type="HAMAP-Rule" id="MF_02078"/>
    </source>
</evidence>
<feature type="transmembrane region" description="Helical" evidence="10">
    <location>
        <begin position="185"/>
        <end position="206"/>
    </location>
</feature>
<dbReference type="PANTHER" id="PTHR47019">
    <property type="entry name" value="LIPID II FLIPPASE MURJ"/>
    <property type="match status" value="1"/>
</dbReference>
<feature type="transmembrane region" description="Helical" evidence="10">
    <location>
        <begin position="481"/>
        <end position="503"/>
    </location>
</feature>
<dbReference type="GO" id="GO:0071555">
    <property type="term" value="P:cell wall organization"/>
    <property type="evidence" value="ECO:0007669"/>
    <property type="project" value="UniProtKB-UniRule"/>
</dbReference>
<dbReference type="GO" id="GO:0015648">
    <property type="term" value="F:lipid-linked peptidoglycan transporter activity"/>
    <property type="evidence" value="ECO:0007669"/>
    <property type="project" value="UniProtKB-UniRule"/>
</dbReference>
<feature type="transmembrane region" description="Helical" evidence="10">
    <location>
        <begin position="132"/>
        <end position="152"/>
    </location>
</feature>
<feature type="transmembrane region" description="Helical" evidence="10">
    <location>
        <begin position="341"/>
        <end position="363"/>
    </location>
</feature>
<evidence type="ECO:0000313" key="13">
    <source>
        <dbReference type="Proteomes" id="UP000242288"/>
    </source>
</evidence>
<dbReference type="GO" id="GO:0008360">
    <property type="term" value="P:regulation of cell shape"/>
    <property type="evidence" value="ECO:0007669"/>
    <property type="project" value="UniProtKB-UniRule"/>
</dbReference>
<evidence type="ECO:0000313" key="12">
    <source>
        <dbReference type="EMBL" id="PMP72878.1"/>
    </source>
</evidence>
<feature type="transmembrane region" description="Helical" evidence="10">
    <location>
        <begin position="437"/>
        <end position="460"/>
    </location>
</feature>
<dbReference type="InterPro" id="IPR004268">
    <property type="entry name" value="MurJ"/>
</dbReference>
<comment type="pathway">
    <text evidence="10">Cell wall biogenesis; peptidoglycan biosynthesis.</text>
</comment>
<feature type="transmembrane region" description="Helical" evidence="10">
    <location>
        <begin position="90"/>
        <end position="112"/>
    </location>
</feature>
<evidence type="ECO:0000256" key="4">
    <source>
        <dbReference type="ARBA" id="ARBA00022960"/>
    </source>
</evidence>
<evidence type="ECO:0000256" key="6">
    <source>
        <dbReference type="ARBA" id="ARBA00022989"/>
    </source>
</evidence>
<accession>A0A2J6WR51</accession>
<keyword evidence="5 10" id="KW-0573">Peptidoglycan synthesis</keyword>
<feature type="transmembrane region" description="Helical" evidence="10">
    <location>
        <begin position="383"/>
        <end position="403"/>
    </location>
</feature>
<proteinExistence type="inferred from homology"/>
<dbReference type="Proteomes" id="UP000242288">
    <property type="component" value="Unassembled WGS sequence"/>
</dbReference>
<keyword evidence="2 10" id="KW-1003">Cell membrane</keyword>
<reference evidence="12 13" key="1">
    <citation type="submission" date="2018-01" db="EMBL/GenBank/DDBJ databases">
        <title>Metagenomic assembled genomes from two thermal pools in the Uzon Caldera, Kamchatka, Russia.</title>
        <authorList>
            <person name="Wilkins L."/>
            <person name="Ettinger C."/>
        </authorList>
    </citation>
    <scope>NUCLEOTIDE SEQUENCE [LARGE SCALE GENOMIC DNA]</scope>
    <source>
        <strain evidence="12">ZAV-04</strain>
    </source>
</reference>
<dbReference type="UniPathway" id="UPA00219"/>
<dbReference type="NCBIfam" id="TIGR01695">
    <property type="entry name" value="murJ_mviN"/>
    <property type="match status" value="1"/>
</dbReference>
<dbReference type="Pfam" id="PF03023">
    <property type="entry name" value="MurJ"/>
    <property type="match status" value="1"/>
</dbReference>
<sequence>MAKGKIVKAAGAISLATSFSRVLGYIKDMILAKYFGATGLSDVFFVAFRIPNLLRELFAEGSMSSAVIPVLKESQIKNGEEETKKIVKSLFTFILIVVGIIVLTGIVFSPFIVKIIAPGFTTNPEKFNLTVLLTRIMFPFLLFISLAALTMGTLNTNNVFFIPALAPCFLNIMIIIVVVGFSSFFFNPIISVAVGVTLGGIVQWLIQIPSFYKNGFRFGIAPYHPALKKIAILVIPTTLSMTVNQINIFVSTIIASFLPEGSVTYLYYSMRLIQLPIGIFGVAVGMAVLPTLSGHIAEGRRDLLTKDFIFALKFLFFLTIPSTIGLIILKKPIVNTLFQRGAFDLNATINTASALFFYSLGILGTVGSRTITATFYSLQDTKTPVICAITGMLTNIGISLILMKSMKHNGLALAYSVAAIVQFLMLASFIKRKIPEIAFSSIVTSFIKSTIASFLSIGIAKLICDINPHFWLYSGKMLLKFLWLGSAIAVAIVLYFVFCYLMKHEELSYILKKLRRQQ</sequence>
<evidence type="ECO:0000256" key="5">
    <source>
        <dbReference type="ARBA" id="ARBA00022984"/>
    </source>
</evidence>
<feature type="transmembrane region" description="Helical" evidence="10">
    <location>
        <begin position="410"/>
        <end position="431"/>
    </location>
</feature>
<evidence type="ECO:0000256" key="7">
    <source>
        <dbReference type="ARBA" id="ARBA00023136"/>
    </source>
</evidence>
<comment type="function">
    <text evidence="8 10 11">Involved in peptidoglycan biosynthesis. Transports lipid-linked peptidoglycan precursors from the inner to the outer leaflet of the cytoplasmic membrane.</text>
</comment>
<dbReference type="CDD" id="cd13123">
    <property type="entry name" value="MATE_MurJ_like"/>
    <property type="match status" value="1"/>
</dbReference>
<dbReference type="AlphaFoldDB" id="A0A2J6WR51"/>
<evidence type="ECO:0000256" key="1">
    <source>
        <dbReference type="ARBA" id="ARBA00004651"/>
    </source>
</evidence>
<dbReference type="HAMAP" id="MF_02078">
    <property type="entry name" value="MurJ_MviN"/>
    <property type="match status" value="1"/>
</dbReference>
<comment type="subcellular location">
    <subcellularLocation>
        <location evidence="1 10">Cell membrane</location>
        <topology evidence="1 10">Multi-pass membrane protein</topology>
    </subcellularLocation>
</comment>